<evidence type="ECO:0000256" key="1">
    <source>
        <dbReference type="ARBA" id="ARBA00022737"/>
    </source>
</evidence>
<dbReference type="PIRSF" id="PIRSF000422">
    <property type="entry name" value="N-terminal-AcTrfase-A_aux_su"/>
    <property type="match status" value="1"/>
</dbReference>
<dbReference type="Gene3D" id="1.25.40.1010">
    <property type="match status" value="1"/>
</dbReference>
<dbReference type="Proteomes" id="UP000436088">
    <property type="component" value="Unassembled WGS sequence"/>
</dbReference>
<organism evidence="4 5">
    <name type="scientific">Hibiscus syriacus</name>
    <name type="common">Rose of Sharon</name>
    <dbReference type="NCBI Taxonomy" id="106335"/>
    <lineage>
        <taxon>Eukaryota</taxon>
        <taxon>Viridiplantae</taxon>
        <taxon>Streptophyta</taxon>
        <taxon>Embryophyta</taxon>
        <taxon>Tracheophyta</taxon>
        <taxon>Spermatophyta</taxon>
        <taxon>Magnoliopsida</taxon>
        <taxon>eudicotyledons</taxon>
        <taxon>Gunneridae</taxon>
        <taxon>Pentapetalae</taxon>
        <taxon>rosids</taxon>
        <taxon>malvids</taxon>
        <taxon>Malvales</taxon>
        <taxon>Malvaceae</taxon>
        <taxon>Malvoideae</taxon>
        <taxon>Hibiscus</taxon>
    </lineage>
</organism>
<dbReference type="InterPro" id="IPR011990">
    <property type="entry name" value="TPR-like_helical_dom_sf"/>
</dbReference>
<keyword evidence="5" id="KW-1185">Reference proteome</keyword>
<dbReference type="Pfam" id="PF12569">
    <property type="entry name" value="NatA_aux_su"/>
    <property type="match status" value="1"/>
</dbReference>
<evidence type="ECO:0000256" key="3">
    <source>
        <dbReference type="SAM" id="MobiDB-lite"/>
    </source>
</evidence>
<feature type="compositionally biased region" description="Basic and acidic residues" evidence="3">
    <location>
        <begin position="490"/>
        <end position="501"/>
    </location>
</feature>
<protein>
    <submittedName>
        <fullName evidence="4">Uncharacterized protein</fullName>
    </submittedName>
</protein>
<evidence type="ECO:0000256" key="2">
    <source>
        <dbReference type="ARBA" id="ARBA00022803"/>
    </source>
</evidence>
<keyword evidence="1" id="KW-0677">Repeat</keyword>
<keyword evidence="2" id="KW-0802">TPR repeat</keyword>
<evidence type="ECO:0000313" key="5">
    <source>
        <dbReference type="Proteomes" id="UP000436088"/>
    </source>
</evidence>
<dbReference type="InterPro" id="IPR021183">
    <property type="entry name" value="NatA_aux_su"/>
</dbReference>
<accession>A0A6A2WQS8</accession>
<dbReference type="EMBL" id="VEPZ02001693">
    <property type="protein sequence ID" value="KAE8662968.1"/>
    <property type="molecule type" value="Genomic_DNA"/>
</dbReference>
<proteinExistence type="predicted"/>
<gene>
    <name evidence="4" type="ORF">F3Y22_tig00113124pilonHSYRG00550</name>
</gene>
<dbReference type="AlphaFoldDB" id="A0A6A2WQS8"/>
<reference evidence="4" key="1">
    <citation type="submission" date="2019-09" db="EMBL/GenBank/DDBJ databases">
        <title>Draft genome information of white flower Hibiscus syriacus.</title>
        <authorList>
            <person name="Kim Y.-M."/>
        </authorList>
    </citation>
    <scope>NUCLEOTIDE SEQUENCE [LARGE SCALE GENOMIC DNA]</scope>
    <source>
        <strain evidence="4">YM2019G1</strain>
    </source>
</reference>
<dbReference type="GO" id="GO:0005737">
    <property type="term" value="C:cytoplasm"/>
    <property type="evidence" value="ECO:0007669"/>
    <property type="project" value="TreeGrafter"/>
</dbReference>
<dbReference type="PANTHER" id="PTHR22767">
    <property type="entry name" value="N-TERMINAL ACETYLTRANSFERASE-RELATED"/>
    <property type="match status" value="1"/>
</dbReference>
<name>A0A6A2WQS8_HIBSY</name>
<dbReference type="PANTHER" id="PTHR22767:SF2">
    <property type="entry name" value="N(ALPHA)-ACETYLTRANSFERASE 15_16, ISOFORM A"/>
    <property type="match status" value="1"/>
</dbReference>
<sequence>MVISYRSVDIKWVFALARSNVAKAVEILEAYEGTLEDDYPPDNERCEHGEMLLYKISLLEEYGFLERALEELHKKEPKIVDKLTYKEQEVSLLVKLGRLEEGSNLYKALLIMNPDNYRYYEGLQKCFVLYSENGKYSSDETDQLDALYKSLAKEYTWSSAVKRIPLDFLQGDKFREAAVNYIKPLLTKADVIEQLVLELEHSIRNNGRYPDRPCVVLEEALTVSKFLKTEKEPPSTFLWILFFLAQHYDRRGQYDVALSKIDEAIQHTPTVIDLYSVKSRILKHAGDFSAAASLADEARCMDLADRYINSECVKRMLQADQVALAEKTATLFTKDGDQHNNLHDMQCMWYELASGESHFRQGDLGRALKKFLAVEKHYADITEDQFDFHSYCLRKMTLRAYVEMLKFQDRLHSHVYFHKAAAGAIRCYLKLYDSPLNSLTEEEDNTSKTPSQKKKMKKQRKADRAKKEAEEKSEESSASGNSKFGKRHIKPVDPDPYGEKLLKTEDPLSEATKYLKLLQKHSADSLETHLLSFEVNMRKQKILLAFQAVKQLLRLDAENPDSHRCLIKFFHKVDSMPVPVTDAEKLVWSVLEAERPFISQLQDKTLSEANKVFLVKHEDSLMHRVAVAEMLHVLDPTKKPEAVKLIEDSSNKVVPKNGALGPVMGWKLKDCIAVHKLLDKVLTDQDAALRLEIVLYISGWKVRCAEYFPYTTYFEGSHSSALQNSSNNLDGETTVNGDASHPGISGSESLATANGKLEAFKNLTI</sequence>
<evidence type="ECO:0000313" key="4">
    <source>
        <dbReference type="EMBL" id="KAE8662968.1"/>
    </source>
</evidence>
<dbReference type="FunFam" id="1.25.40.1010:FF:000002">
    <property type="entry name" value="N-terminal acetyltransferase catalytic subunit (NAT1)"/>
    <property type="match status" value="1"/>
</dbReference>
<dbReference type="Gene3D" id="1.25.40.1040">
    <property type="match status" value="1"/>
</dbReference>
<dbReference type="SUPFAM" id="SSF48452">
    <property type="entry name" value="TPR-like"/>
    <property type="match status" value="1"/>
</dbReference>
<feature type="compositionally biased region" description="Basic residues" evidence="3">
    <location>
        <begin position="451"/>
        <end position="464"/>
    </location>
</feature>
<feature type="region of interest" description="Disordered" evidence="3">
    <location>
        <begin position="439"/>
        <end position="501"/>
    </location>
</feature>
<comment type="caution">
    <text evidence="4">The sequence shown here is derived from an EMBL/GenBank/DDBJ whole genome shotgun (WGS) entry which is preliminary data.</text>
</comment>